<keyword evidence="3" id="KW-1185">Reference proteome</keyword>
<sequence>MIIRIQDNHREPARDNTQIDEALQIIQRQQSNIDQLIKDQRQQEQVMERLLALVEKMDGAMSGSSAMNSNSMQNVSLVLNLPEDSQDCNSIVHSLYWTLRNNMNHSQRSVTGGDSGRRVLQLTNAEDNMTRLDSFVQDSCYSFEKVSA</sequence>
<dbReference type="OrthoDB" id="10067217at2759"/>
<evidence type="ECO:0000313" key="2">
    <source>
        <dbReference type="EMBL" id="KRY97361.1"/>
    </source>
</evidence>
<dbReference type="EMBL" id="JYDP01002106">
    <property type="protein sequence ID" value="KRY97361.1"/>
    <property type="molecule type" value="Genomic_DNA"/>
</dbReference>
<reference evidence="2 3" key="1">
    <citation type="submission" date="2015-01" db="EMBL/GenBank/DDBJ databases">
        <title>Evolution of Trichinella species and genotypes.</title>
        <authorList>
            <person name="Korhonen P.K."/>
            <person name="Edoardo P."/>
            <person name="Giuseppe L.R."/>
            <person name="Gasser R.B."/>
        </authorList>
    </citation>
    <scope>NUCLEOTIDE SEQUENCE [LARGE SCALE GENOMIC DNA]</scope>
    <source>
        <strain evidence="2">ISS1029</strain>
    </source>
</reference>
<protein>
    <submittedName>
        <fullName evidence="2">Uncharacterized protein</fullName>
    </submittedName>
</protein>
<accession>A0A0V1GGF5</accession>
<name>A0A0V1GGF5_9BILA</name>
<evidence type="ECO:0000256" key="1">
    <source>
        <dbReference type="SAM" id="Coils"/>
    </source>
</evidence>
<evidence type="ECO:0000313" key="3">
    <source>
        <dbReference type="Proteomes" id="UP000055024"/>
    </source>
</evidence>
<proteinExistence type="predicted"/>
<comment type="caution">
    <text evidence="2">The sequence shown here is derived from an EMBL/GenBank/DDBJ whole genome shotgun (WGS) entry which is preliminary data.</text>
</comment>
<organism evidence="2 3">
    <name type="scientific">Trichinella zimbabwensis</name>
    <dbReference type="NCBI Taxonomy" id="268475"/>
    <lineage>
        <taxon>Eukaryota</taxon>
        <taxon>Metazoa</taxon>
        <taxon>Ecdysozoa</taxon>
        <taxon>Nematoda</taxon>
        <taxon>Enoplea</taxon>
        <taxon>Dorylaimia</taxon>
        <taxon>Trichinellida</taxon>
        <taxon>Trichinellidae</taxon>
        <taxon>Trichinella</taxon>
    </lineage>
</organism>
<feature type="non-terminal residue" evidence="2">
    <location>
        <position position="148"/>
    </location>
</feature>
<feature type="coiled-coil region" evidence="1">
    <location>
        <begin position="19"/>
        <end position="46"/>
    </location>
</feature>
<dbReference type="AlphaFoldDB" id="A0A0V1GGF5"/>
<gene>
    <name evidence="2" type="ORF">T11_1330</name>
</gene>
<keyword evidence="1" id="KW-0175">Coiled coil</keyword>
<dbReference type="Proteomes" id="UP000055024">
    <property type="component" value="Unassembled WGS sequence"/>
</dbReference>